<dbReference type="FunFam" id="1.20.140.40:FF:000044">
    <property type="entry name" value="Expressed protein"/>
    <property type="match status" value="1"/>
</dbReference>
<evidence type="ECO:0000259" key="2">
    <source>
        <dbReference type="SMART" id="SM00856"/>
    </source>
</evidence>
<dbReference type="OMA" id="CTDWFNE"/>
<dbReference type="SUPFAM" id="SSF101148">
    <property type="entry name" value="Plant invertase/pectin methylesterase inhibitor"/>
    <property type="match status" value="1"/>
</dbReference>
<sequence length="241" mass="25537">MDLGQFVSTKVVSSIFTMASSPSLALSFLVLLVLATFTTTTVLATNNLPPSSAPALSPASSAAAKEFLRATCTSKSELPELCFDILLPYASSFNGSQGKVARASAAIAIERHGGLLDELRGLKPGPGDVGTERRMLVMLLSDCVRDFDATYMFADETLARIDFLVSGRGSEEQRASDKLRANVWLTSAMDSGVSCTDWFNEEGSHGRPASSPVGKKVIAGCATATHYMSIALELLVNCITT</sequence>
<feature type="domain" description="Pectinesterase inhibitor" evidence="2">
    <location>
        <begin position="63"/>
        <end position="234"/>
    </location>
</feature>
<dbReference type="AlphaFoldDB" id="I1PDS7"/>
<dbReference type="HOGENOM" id="CLU_033761_1_0_1"/>
<dbReference type="PANTHER" id="PTHR31080:SF88">
    <property type="entry name" value="OS08G0222800 PROTEIN"/>
    <property type="match status" value="1"/>
</dbReference>
<dbReference type="InterPro" id="IPR051955">
    <property type="entry name" value="PME_Inhibitor"/>
</dbReference>
<evidence type="ECO:0000313" key="3">
    <source>
        <dbReference type="EnsemblPlants" id="ORGLA03G0252300.1"/>
    </source>
</evidence>
<dbReference type="PANTHER" id="PTHR31080">
    <property type="entry name" value="PECTINESTERASE INHIBITOR-LIKE"/>
    <property type="match status" value="1"/>
</dbReference>
<dbReference type="Gene3D" id="1.20.140.40">
    <property type="entry name" value="Invertase/pectin methylesterase inhibitor family protein"/>
    <property type="match status" value="1"/>
</dbReference>
<dbReference type="Gramene" id="ORGLA03G0252300.1">
    <property type="protein sequence ID" value="ORGLA03G0252300.1"/>
    <property type="gene ID" value="ORGLA03G0252300"/>
</dbReference>
<dbReference type="Pfam" id="PF04043">
    <property type="entry name" value="PMEI"/>
    <property type="match status" value="1"/>
</dbReference>
<proteinExistence type="predicted"/>
<dbReference type="GeneID" id="127768459"/>
<dbReference type="GO" id="GO:0004857">
    <property type="term" value="F:enzyme inhibitor activity"/>
    <property type="evidence" value="ECO:0007669"/>
    <property type="project" value="InterPro"/>
</dbReference>
<dbReference type="Proteomes" id="UP000007306">
    <property type="component" value="Chromosome 3"/>
</dbReference>
<dbReference type="RefSeq" id="XP_052149999.1">
    <property type="nucleotide sequence ID" value="XM_052294039.1"/>
</dbReference>
<gene>
    <name evidence="3" type="primary">LOC127768459</name>
</gene>
<reference evidence="3" key="1">
    <citation type="submission" date="2015-06" db="UniProtKB">
        <authorList>
            <consortium name="EnsemblPlants"/>
        </authorList>
    </citation>
    <scope>IDENTIFICATION</scope>
</reference>
<dbReference type="InterPro" id="IPR006501">
    <property type="entry name" value="Pectinesterase_inhib_dom"/>
</dbReference>
<evidence type="ECO:0000256" key="1">
    <source>
        <dbReference type="ARBA" id="ARBA00022729"/>
    </source>
</evidence>
<dbReference type="EnsemblPlants" id="ORGLA03G0252300.1">
    <property type="protein sequence ID" value="ORGLA03G0252300.1"/>
    <property type="gene ID" value="ORGLA03G0252300"/>
</dbReference>
<dbReference type="NCBIfam" id="TIGR01614">
    <property type="entry name" value="PME_inhib"/>
    <property type="match status" value="1"/>
</dbReference>
<dbReference type="InterPro" id="IPR035513">
    <property type="entry name" value="Invertase/methylesterase_inhib"/>
</dbReference>
<protein>
    <recommendedName>
        <fullName evidence="2">Pectinesterase inhibitor domain-containing protein</fullName>
    </recommendedName>
</protein>
<dbReference type="KEGG" id="ogl:127768459"/>
<keyword evidence="1" id="KW-0732">Signal</keyword>
<keyword evidence="4" id="KW-1185">Reference proteome</keyword>
<evidence type="ECO:0000313" key="4">
    <source>
        <dbReference type="Proteomes" id="UP000007306"/>
    </source>
</evidence>
<name>I1PDS7_ORYGL</name>
<accession>I1PDS7</accession>
<dbReference type="SMART" id="SM00856">
    <property type="entry name" value="PMEI"/>
    <property type="match status" value="1"/>
</dbReference>
<reference evidence="3 4" key="2">
    <citation type="submission" date="2018-04" db="EMBL/GenBank/DDBJ databases">
        <title>OglaRS2 (Oryza glaberrima Reference Sequence Version 2).</title>
        <authorList>
            <person name="Zhang J."/>
            <person name="Kudrna D."/>
            <person name="Lee S."/>
            <person name="Talag J."/>
            <person name="Rajasekar S."/>
            <person name="Wing R.A."/>
        </authorList>
    </citation>
    <scope>NUCLEOTIDE SEQUENCE [LARGE SCALE GENOMIC DNA]</scope>
    <source>
        <strain evidence="3 4">cv. IRGC 96717</strain>
    </source>
</reference>
<organism evidence="3 4">
    <name type="scientific">Oryza glaberrima</name>
    <name type="common">African rice</name>
    <dbReference type="NCBI Taxonomy" id="4538"/>
    <lineage>
        <taxon>Eukaryota</taxon>
        <taxon>Viridiplantae</taxon>
        <taxon>Streptophyta</taxon>
        <taxon>Embryophyta</taxon>
        <taxon>Tracheophyta</taxon>
        <taxon>Spermatophyta</taxon>
        <taxon>Magnoliopsida</taxon>
        <taxon>Liliopsida</taxon>
        <taxon>Poales</taxon>
        <taxon>Poaceae</taxon>
        <taxon>BOP clade</taxon>
        <taxon>Oryzoideae</taxon>
        <taxon>Oryzeae</taxon>
        <taxon>Oryzinae</taxon>
        <taxon>Oryza</taxon>
    </lineage>
</organism>
<dbReference type="STRING" id="4538.I1PDS7"/>
<dbReference type="eggNOG" id="ENOG502R0TN">
    <property type="taxonomic scope" value="Eukaryota"/>
</dbReference>